<dbReference type="GO" id="GO:0003677">
    <property type="term" value="F:DNA binding"/>
    <property type="evidence" value="ECO:0007669"/>
    <property type="project" value="UniProtKB-UniRule"/>
</dbReference>
<keyword evidence="2 4" id="KW-0238">DNA-binding</keyword>
<dbReference type="Gene3D" id="1.10.357.10">
    <property type="entry name" value="Tetracycline Repressor, domain 2"/>
    <property type="match status" value="1"/>
</dbReference>
<gene>
    <name evidence="6" type="ORF">FOB72_12845</name>
</gene>
<dbReference type="InterPro" id="IPR001647">
    <property type="entry name" value="HTH_TetR"/>
</dbReference>
<dbReference type="InterPro" id="IPR036271">
    <property type="entry name" value="Tet_transcr_reg_TetR-rel_C_sf"/>
</dbReference>
<keyword evidence="3" id="KW-0804">Transcription</keyword>
<dbReference type="RefSeq" id="WP_150372866.1">
    <property type="nucleotide sequence ID" value="NZ_CP044065.1"/>
</dbReference>
<name>A0A5P2H5Q6_9BURK</name>
<evidence type="ECO:0000256" key="4">
    <source>
        <dbReference type="PROSITE-ProRule" id="PRU00335"/>
    </source>
</evidence>
<dbReference type="PRINTS" id="PR00455">
    <property type="entry name" value="HTHTETR"/>
</dbReference>
<evidence type="ECO:0000256" key="1">
    <source>
        <dbReference type="ARBA" id="ARBA00023015"/>
    </source>
</evidence>
<dbReference type="PANTHER" id="PTHR47506:SF7">
    <property type="entry name" value="TRANSCRIPTIONAL REGULATORY PROTEIN"/>
    <property type="match status" value="1"/>
</dbReference>
<dbReference type="Pfam" id="PF00440">
    <property type="entry name" value="TetR_N"/>
    <property type="match status" value="1"/>
</dbReference>
<dbReference type="PROSITE" id="PS50977">
    <property type="entry name" value="HTH_TETR_2"/>
    <property type="match status" value="1"/>
</dbReference>
<accession>A0A5P2H5Q6</accession>
<dbReference type="Gene3D" id="1.10.10.60">
    <property type="entry name" value="Homeodomain-like"/>
    <property type="match status" value="1"/>
</dbReference>
<dbReference type="EMBL" id="CP044065">
    <property type="protein sequence ID" value="QET02843.1"/>
    <property type="molecule type" value="Genomic_DNA"/>
</dbReference>
<protein>
    <submittedName>
        <fullName evidence="6">TetR/AcrR family transcriptional regulator</fullName>
    </submittedName>
</protein>
<dbReference type="PANTHER" id="PTHR47506">
    <property type="entry name" value="TRANSCRIPTIONAL REGULATORY PROTEIN"/>
    <property type="match status" value="1"/>
</dbReference>
<dbReference type="AlphaFoldDB" id="A0A5P2H5Q6"/>
<sequence length="194" mass="21299">MRHSRAEKAATHQRIVRIAARRFRERGFAGIGVADIMEEAGLTVGGFYKHFASREDLVVEALAAAFGDLEGWDDAARTSLRDAIARYLSPAHRDDRCGSCPLTALLNDVPRHVPDRASDVYTGQIERMFAFFERLLPEEVRARRRARARLIFSACVGALALSRAVDDPALSREILDTVAAQLTEAFAGTATATA</sequence>
<evidence type="ECO:0000313" key="6">
    <source>
        <dbReference type="EMBL" id="QET02843.1"/>
    </source>
</evidence>
<evidence type="ECO:0000256" key="3">
    <source>
        <dbReference type="ARBA" id="ARBA00023163"/>
    </source>
</evidence>
<dbReference type="SUPFAM" id="SSF46689">
    <property type="entry name" value="Homeodomain-like"/>
    <property type="match status" value="1"/>
</dbReference>
<evidence type="ECO:0000313" key="7">
    <source>
        <dbReference type="Proteomes" id="UP000322822"/>
    </source>
</evidence>
<organism evidence="6 7">
    <name type="scientific">Cupriavidus pauculus</name>
    <dbReference type="NCBI Taxonomy" id="82633"/>
    <lineage>
        <taxon>Bacteria</taxon>
        <taxon>Pseudomonadati</taxon>
        <taxon>Pseudomonadota</taxon>
        <taxon>Betaproteobacteria</taxon>
        <taxon>Burkholderiales</taxon>
        <taxon>Burkholderiaceae</taxon>
        <taxon>Cupriavidus</taxon>
    </lineage>
</organism>
<keyword evidence="1" id="KW-0805">Transcription regulation</keyword>
<proteinExistence type="predicted"/>
<dbReference type="OrthoDB" id="9798857at2"/>
<reference evidence="6 7" key="1">
    <citation type="submission" date="2019-09" db="EMBL/GenBank/DDBJ databases">
        <title>FDA dAtabase for Regulatory Grade micrObial Sequences (FDA-ARGOS): Supporting development and validation of Infectious Disease Dx tests.</title>
        <authorList>
            <person name="Sciortino C."/>
            <person name="Tallon L."/>
            <person name="Sadzewicz L."/>
            <person name="Vavikolanu K."/>
            <person name="Mehta A."/>
            <person name="Aluvathingal J."/>
            <person name="Nadendla S."/>
            <person name="Nandy P."/>
            <person name="Geyer C."/>
            <person name="Yan Y."/>
            <person name="Sichtig H."/>
        </authorList>
    </citation>
    <scope>NUCLEOTIDE SEQUENCE [LARGE SCALE GENOMIC DNA]</scope>
    <source>
        <strain evidence="6 7">FDAARGOS_664</strain>
    </source>
</reference>
<feature type="DNA-binding region" description="H-T-H motif" evidence="4">
    <location>
        <begin position="32"/>
        <end position="51"/>
    </location>
</feature>
<dbReference type="InterPro" id="IPR009057">
    <property type="entry name" value="Homeodomain-like_sf"/>
</dbReference>
<dbReference type="SUPFAM" id="SSF48498">
    <property type="entry name" value="Tetracyclin repressor-like, C-terminal domain"/>
    <property type="match status" value="1"/>
</dbReference>
<feature type="domain" description="HTH tetR-type" evidence="5">
    <location>
        <begin position="9"/>
        <end position="69"/>
    </location>
</feature>
<evidence type="ECO:0000256" key="2">
    <source>
        <dbReference type="ARBA" id="ARBA00023125"/>
    </source>
</evidence>
<dbReference type="Proteomes" id="UP000322822">
    <property type="component" value="Chromosome 1"/>
</dbReference>
<evidence type="ECO:0000259" key="5">
    <source>
        <dbReference type="PROSITE" id="PS50977"/>
    </source>
</evidence>